<evidence type="ECO:0000313" key="1">
    <source>
        <dbReference type="EMBL" id="KAL3878163.1"/>
    </source>
</evidence>
<feature type="non-terminal residue" evidence="1">
    <location>
        <position position="298"/>
    </location>
</feature>
<evidence type="ECO:0000313" key="2">
    <source>
        <dbReference type="Proteomes" id="UP001634394"/>
    </source>
</evidence>
<proteinExistence type="predicted"/>
<reference evidence="1 2" key="1">
    <citation type="submission" date="2024-11" db="EMBL/GenBank/DDBJ databases">
        <title>Chromosome-level genome assembly of the freshwater bivalve Anodonta woodiana.</title>
        <authorList>
            <person name="Chen X."/>
        </authorList>
    </citation>
    <scope>NUCLEOTIDE SEQUENCE [LARGE SCALE GENOMIC DNA]</scope>
    <source>
        <strain evidence="1">MN2024</strain>
        <tissue evidence="1">Gills</tissue>
    </source>
</reference>
<dbReference type="SUPFAM" id="SSF52540">
    <property type="entry name" value="P-loop containing nucleoside triphosphate hydrolases"/>
    <property type="match status" value="2"/>
</dbReference>
<dbReference type="Proteomes" id="UP001634394">
    <property type="component" value="Unassembled WGS sequence"/>
</dbReference>
<dbReference type="EMBL" id="JBJQND010000004">
    <property type="protein sequence ID" value="KAL3878163.1"/>
    <property type="molecule type" value="Genomic_DNA"/>
</dbReference>
<sequence length="298" mass="34303">PIIPSEVLNMDPISIEMFKEALRDGKEKVFNIRIMVVGPYDAGKTTLTKRLLGKDVNICDRQSTEGIDIQTECCKVSLATGEWITQEQNADQYLRLKRLVKLLNEQVQQKPNDKEQEPKEMEAHVISAEEDNERVHHDLSVKQDIDQEVMPTLSQPVESSTAILNPEAGTWLKPCQVQEMINTWMNSIHFCTPSPQSGMPAVILVGTHVDKITERYCQEVCERYFREIRSYLKDKPTRFHLIDEDFAIDNTVVDSRLLDLKQKIVQVASRQPYWGEEVPAQWLLLERELMRQKAAGIK</sequence>
<gene>
    <name evidence="1" type="ORF">ACJMK2_030532</name>
</gene>
<protein>
    <submittedName>
        <fullName evidence="1">Uncharacterized protein</fullName>
    </submittedName>
</protein>
<dbReference type="Gene3D" id="3.40.50.300">
    <property type="entry name" value="P-loop containing nucleotide triphosphate hydrolases"/>
    <property type="match status" value="2"/>
</dbReference>
<comment type="caution">
    <text evidence="1">The sequence shown here is derived from an EMBL/GenBank/DDBJ whole genome shotgun (WGS) entry which is preliminary data.</text>
</comment>
<organism evidence="1 2">
    <name type="scientific">Sinanodonta woodiana</name>
    <name type="common">Chinese pond mussel</name>
    <name type="synonym">Anodonta woodiana</name>
    <dbReference type="NCBI Taxonomy" id="1069815"/>
    <lineage>
        <taxon>Eukaryota</taxon>
        <taxon>Metazoa</taxon>
        <taxon>Spiralia</taxon>
        <taxon>Lophotrochozoa</taxon>
        <taxon>Mollusca</taxon>
        <taxon>Bivalvia</taxon>
        <taxon>Autobranchia</taxon>
        <taxon>Heteroconchia</taxon>
        <taxon>Palaeoheterodonta</taxon>
        <taxon>Unionida</taxon>
        <taxon>Unionoidea</taxon>
        <taxon>Unionidae</taxon>
        <taxon>Unioninae</taxon>
        <taxon>Sinanodonta</taxon>
    </lineage>
</organism>
<keyword evidence="2" id="KW-1185">Reference proteome</keyword>
<feature type="non-terminal residue" evidence="1">
    <location>
        <position position="1"/>
    </location>
</feature>
<accession>A0ABD3WY21</accession>
<dbReference type="InterPro" id="IPR027417">
    <property type="entry name" value="P-loop_NTPase"/>
</dbReference>
<dbReference type="AlphaFoldDB" id="A0ABD3WY21"/>
<name>A0ABD3WY21_SINWO</name>